<protein>
    <recommendedName>
        <fullName evidence="1">DUF7587 domain-containing protein</fullName>
    </recommendedName>
</protein>
<dbReference type="GeneID" id="28829174"/>
<feature type="domain" description="DUF7587" evidence="1">
    <location>
        <begin position="12"/>
        <end position="132"/>
    </location>
</feature>
<gene>
    <name evidence="2" type="ORF">LY89DRAFT_730158</name>
</gene>
<proteinExistence type="predicted"/>
<dbReference type="Proteomes" id="UP000070700">
    <property type="component" value="Unassembled WGS sequence"/>
</dbReference>
<dbReference type="EMBL" id="KQ947408">
    <property type="protein sequence ID" value="KUJ21378.1"/>
    <property type="molecule type" value="Genomic_DNA"/>
</dbReference>
<evidence type="ECO:0000259" key="1">
    <source>
        <dbReference type="Pfam" id="PF24494"/>
    </source>
</evidence>
<dbReference type="InterPro" id="IPR056009">
    <property type="entry name" value="DUF7587"/>
</dbReference>
<evidence type="ECO:0000313" key="3">
    <source>
        <dbReference type="Proteomes" id="UP000070700"/>
    </source>
</evidence>
<organism evidence="2 3">
    <name type="scientific">Mollisia scopiformis</name>
    <name type="common">Conifer needle endophyte fungus</name>
    <name type="synonym">Phialocephala scopiformis</name>
    <dbReference type="NCBI Taxonomy" id="149040"/>
    <lineage>
        <taxon>Eukaryota</taxon>
        <taxon>Fungi</taxon>
        <taxon>Dikarya</taxon>
        <taxon>Ascomycota</taxon>
        <taxon>Pezizomycotina</taxon>
        <taxon>Leotiomycetes</taxon>
        <taxon>Helotiales</taxon>
        <taxon>Mollisiaceae</taxon>
        <taxon>Mollisia</taxon>
    </lineage>
</organism>
<dbReference type="KEGG" id="psco:LY89DRAFT_730158"/>
<name>A0A194XMJ1_MOLSC</name>
<dbReference type="RefSeq" id="XP_018075733.1">
    <property type="nucleotide sequence ID" value="XM_018219448.1"/>
</dbReference>
<keyword evidence="3" id="KW-1185">Reference proteome</keyword>
<dbReference type="OrthoDB" id="3554555at2759"/>
<dbReference type="InParanoid" id="A0A194XMJ1"/>
<accession>A0A194XMJ1</accession>
<sequence length="217" mass="24966">MDFPWTSPADFPRELWRVLHAKQETKSNGMGLVAGAPWLRLPFQTNLAAFTGSIMAHRNQDRLLSPYISFFEDKAEAEQWCLAAEEYLHETTHIIQFVINDDMLQALSMGTFRAFRVKDVARQLGLEDSILGYGSERGFSDSEFMWLGAAPVTNFFVVESSKDIRQRKQKEMYPILNLDGETKCKCELDGRAKVGETHLCVTKYDCRSTDVNMWMYR</sequence>
<dbReference type="AlphaFoldDB" id="A0A194XMJ1"/>
<reference evidence="2 3" key="1">
    <citation type="submission" date="2015-10" db="EMBL/GenBank/DDBJ databases">
        <title>Full genome of DAOMC 229536 Phialocephala scopiformis, a fungal endophyte of spruce producing the potent anti-insectan compound rugulosin.</title>
        <authorList>
            <consortium name="DOE Joint Genome Institute"/>
            <person name="Walker A.K."/>
            <person name="Frasz S.L."/>
            <person name="Seifert K.A."/>
            <person name="Miller J.D."/>
            <person name="Mondo S.J."/>
            <person name="Labutti K."/>
            <person name="Lipzen A."/>
            <person name="Dockter R."/>
            <person name="Kennedy M."/>
            <person name="Grigoriev I.V."/>
            <person name="Spatafora J.W."/>
        </authorList>
    </citation>
    <scope>NUCLEOTIDE SEQUENCE [LARGE SCALE GENOMIC DNA]</scope>
    <source>
        <strain evidence="2 3">CBS 120377</strain>
    </source>
</reference>
<dbReference type="Pfam" id="PF24494">
    <property type="entry name" value="DUF7587"/>
    <property type="match status" value="1"/>
</dbReference>
<evidence type="ECO:0000313" key="2">
    <source>
        <dbReference type="EMBL" id="KUJ21378.1"/>
    </source>
</evidence>